<sequence>MGAHTITVTGGGESIVIAEEGGERSTYEHHADNAAHAPMLRDTHTMYRRRCQSYRDVALSIEQADTASVPVANGERLAIAEANRTARSQYVAMVAIAVFTMAGVTA</sequence>
<dbReference type="EMBL" id="LR797310">
    <property type="protein sequence ID" value="CAB4202003.1"/>
    <property type="molecule type" value="Genomic_DNA"/>
</dbReference>
<organism evidence="1">
    <name type="scientific">uncultured Caudovirales phage</name>
    <dbReference type="NCBI Taxonomy" id="2100421"/>
    <lineage>
        <taxon>Viruses</taxon>
        <taxon>Duplodnaviria</taxon>
        <taxon>Heunggongvirae</taxon>
        <taxon>Uroviricota</taxon>
        <taxon>Caudoviricetes</taxon>
        <taxon>Peduoviridae</taxon>
        <taxon>Maltschvirus</taxon>
        <taxon>Maltschvirus maltsch</taxon>
    </lineage>
</organism>
<reference evidence="1" key="1">
    <citation type="submission" date="2020-05" db="EMBL/GenBank/DDBJ databases">
        <authorList>
            <person name="Chiriac C."/>
            <person name="Salcher M."/>
            <person name="Ghai R."/>
            <person name="Kavagutti S V."/>
        </authorList>
    </citation>
    <scope>NUCLEOTIDE SEQUENCE</scope>
</reference>
<name>A0A6J5S4B2_9CAUD</name>
<accession>A0A6J5S4B2</accession>
<evidence type="ECO:0000313" key="1">
    <source>
        <dbReference type="EMBL" id="CAB4202003.1"/>
    </source>
</evidence>
<proteinExistence type="predicted"/>
<protein>
    <submittedName>
        <fullName evidence="1">Uncharacterized protein</fullName>
    </submittedName>
</protein>
<gene>
    <name evidence="1" type="ORF">UFOVP1360_26</name>
</gene>